<protein>
    <submittedName>
        <fullName evidence="2">Uncharacterized protein</fullName>
    </submittedName>
</protein>
<evidence type="ECO:0000313" key="3">
    <source>
        <dbReference type="Proteomes" id="UP000554235"/>
    </source>
</evidence>
<sequence length="204" mass="22617">MEMSNSFNKGAGHSFGDIARRDIDTDVHMAGADEGQPDRAETSELCAVQEDQDGQDGQVDEASSERRVDHASLLLINHQHPFAIIIQDLTTVGNSAVQEKLISLKRELIPHHLRIASDLLKPSVKRPGISDGGLPNCGDDKAMFISQEHEQFIHDLCFALDLLSSDEPVADRQGVVMFHSPEYERALCHVRVAEDLLSQWLLTQ</sequence>
<feature type="region of interest" description="Disordered" evidence="1">
    <location>
        <begin position="1"/>
        <end position="64"/>
    </location>
</feature>
<organism evidence="2 3">
    <name type="scientific">Fusarium albosuccineum</name>
    <dbReference type="NCBI Taxonomy" id="1237068"/>
    <lineage>
        <taxon>Eukaryota</taxon>
        <taxon>Fungi</taxon>
        <taxon>Dikarya</taxon>
        <taxon>Ascomycota</taxon>
        <taxon>Pezizomycotina</taxon>
        <taxon>Sordariomycetes</taxon>
        <taxon>Hypocreomycetidae</taxon>
        <taxon>Hypocreales</taxon>
        <taxon>Nectriaceae</taxon>
        <taxon>Fusarium</taxon>
        <taxon>Fusarium decemcellulare species complex</taxon>
    </lineage>
</organism>
<dbReference type="AlphaFoldDB" id="A0A8H4LJW3"/>
<comment type="caution">
    <text evidence="2">The sequence shown here is derived from an EMBL/GenBank/DDBJ whole genome shotgun (WGS) entry which is preliminary data.</text>
</comment>
<keyword evidence="3" id="KW-1185">Reference proteome</keyword>
<proteinExistence type="predicted"/>
<dbReference type="Proteomes" id="UP000554235">
    <property type="component" value="Unassembled WGS sequence"/>
</dbReference>
<dbReference type="EMBL" id="JAADYS010000328">
    <property type="protein sequence ID" value="KAF4470516.1"/>
    <property type="molecule type" value="Genomic_DNA"/>
</dbReference>
<evidence type="ECO:0000256" key="1">
    <source>
        <dbReference type="SAM" id="MobiDB-lite"/>
    </source>
</evidence>
<name>A0A8H4LJW3_9HYPO</name>
<feature type="compositionally biased region" description="Basic and acidic residues" evidence="1">
    <location>
        <begin position="18"/>
        <end position="27"/>
    </location>
</feature>
<gene>
    <name evidence="2" type="ORF">FALBO_2570</name>
</gene>
<evidence type="ECO:0000313" key="2">
    <source>
        <dbReference type="EMBL" id="KAF4470516.1"/>
    </source>
</evidence>
<accession>A0A8H4LJW3</accession>
<reference evidence="2 3" key="1">
    <citation type="submission" date="2020-01" db="EMBL/GenBank/DDBJ databases">
        <title>Identification and distribution of gene clusters putatively required for synthesis of sphingolipid metabolism inhibitors in phylogenetically diverse species of the filamentous fungus Fusarium.</title>
        <authorList>
            <person name="Kim H.-S."/>
            <person name="Busman M."/>
            <person name="Brown D.W."/>
            <person name="Divon H."/>
            <person name="Uhlig S."/>
            <person name="Proctor R.H."/>
        </authorList>
    </citation>
    <scope>NUCLEOTIDE SEQUENCE [LARGE SCALE GENOMIC DNA]</scope>
    <source>
        <strain evidence="2 3">NRRL 20459</strain>
    </source>
</reference>